<dbReference type="GO" id="GO:0051056">
    <property type="term" value="P:regulation of small GTPase mediated signal transduction"/>
    <property type="evidence" value="ECO:0007669"/>
    <property type="project" value="InterPro"/>
</dbReference>
<dbReference type="EMBL" id="JYDW01000026">
    <property type="protein sequence ID" value="KRZ60678.1"/>
    <property type="molecule type" value="Genomic_DNA"/>
</dbReference>
<dbReference type="Proteomes" id="UP000054721">
    <property type="component" value="Unassembled WGS sequence"/>
</dbReference>
<gene>
    <name evidence="4" type="primary">RALGAPB</name>
    <name evidence="4" type="ORF">T02_7122</name>
</gene>
<comment type="caution">
    <text evidence="4">The sequence shown here is derived from an EMBL/GenBank/DDBJ whole genome shotgun (WGS) entry which is preliminary data.</text>
</comment>
<sequence length="1354" mass="152758">MYRNWNEVEQKLTARSVLQRFSSATGLVVTNAVVEELVHQSVTHAAAILTDTELKWCLEVINYALSLSLNSNYAIISKDSPESAIRRVRECERTLIQIRHIVPLLRDDLQAEMFPEILKFLLNVCQSLLAFPFEIDEEIGALCTLAMQVLFFAWIYCCKDNFPSPCYWKSFSNLCIRYRFRVPVVDTWARFCAVLSSRIINQLYGSDYCKMRFDSNDIAMVPSCELSPSILSQTWYRILTLFGNLGLFFDSSQISENSQLTSGHSETSLTDSLSTDSSETCTFAVAQPAYCFFLVMATMEFIVSGFLGVEINCCLLNQQFSVAKEFSNSTTQQLSNNSSTTTTTATVQTQSTISQSSSFLKAAIRSASRGKEAKASRSLPLPTSNEYSRPSSGINVSHQFLKEIQTKPLFNIEVPANRPTVDSLLDLVGAWLFEAAVLRTEGMTISEEYDFRAGKAVALSVLCKIICLKRSLEKISSDHLACFYSVIRKVLEEKDPLLVSSLLVRSVNVFRLNLPGFERLCIQLITAVHWLITEESQGLSLPVTQDCLLLSCLCLLSSVVTFPFHITSIASTTTSSDAVKVQEKPEAVWNDDESKLWKVMLTLLDKETDTKNLQLTIYVMTVHCFSTVMWSKGDSKSISQLRTALISLSELLTAKKSSDYIACLAIFDSLSTLLNLPDDCFANDMQPFEKVLFTVCRVIESQLALPSRVHSRDLHSTIVAAFSFLENLLIRFPTLLNNEACLQAVCHMVELGLYGCVVEVENLDNVQKRPASQRVHDAADQLLHSMFTRVGESFETLSRFEDEDFLLENITDQLIRKNENFLYVLYNSYDHTNETALVLRTPSVMASCHRFHLETSPDHNAKSVPRPMGVKLESLRRPVPVFNPSMPENVPNCKLLCNVQCVQCRKIHTEDEMDFSIPELTMNETRNRILSTVKNFENQFRNEHSEKIDDSNYASIDDYFQNSGKGKHHARVLLYDLGVIQFDNDQPEFQVLDSESENFFSELKSLDRIPSRYITTAHIFYVKQGQTEVAEILRNAETIDGSRSNPFFSFLSDLGNAVPVRKHCIWTGNWESAYLHKAAEPPAEVVDNLSRVLIDGLSHVIYWSSPLVEIAFLVPSFRPIKIATANFETTTCVADGQSRLPVRPPRSKSLLSSNVEEVTDLSVHQRHSHPPHKQHLRNIKRAALKTESSQSAQRQRRCAAFQDHKVLILWLSCIEDVSSIPSVSPTTSANWYDSDDLLEYTDTGESGSSAVGFNNTVYRIYITELTNRLYSLKISFPFSKLGNPGPVVDGLVVGQSMLGPLVRQTVLSISQRRRLEQEGYLLPMHRRKMKIADIGSQFGKRSQLSDQLFRILTF</sequence>
<dbReference type="InterPro" id="IPR046859">
    <property type="entry name" value="RGPA/RALGAPB_N"/>
</dbReference>
<organism evidence="4 5">
    <name type="scientific">Trichinella nativa</name>
    <dbReference type="NCBI Taxonomy" id="6335"/>
    <lineage>
        <taxon>Eukaryota</taxon>
        <taxon>Metazoa</taxon>
        <taxon>Ecdysozoa</taxon>
        <taxon>Nematoda</taxon>
        <taxon>Enoplea</taxon>
        <taxon>Dorylaimia</taxon>
        <taxon>Trichinellida</taxon>
        <taxon>Trichinellidae</taxon>
        <taxon>Trichinella</taxon>
    </lineage>
</organism>
<evidence type="ECO:0000256" key="1">
    <source>
        <dbReference type="ARBA" id="ARBA00022468"/>
    </source>
</evidence>
<evidence type="ECO:0000313" key="5">
    <source>
        <dbReference type="Proteomes" id="UP000054721"/>
    </source>
</evidence>
<dbReference type="OrthoDB" id="10009983at2759"/>
<dbReference type="GO" id="GO:0005096">
    <property type="term" value="F:GTPase activator activity"/>
    <property type="evidence" value="ECO:0007669"/>
    <property type="project" value="UniProtKB-KW"/>
</dbReference>
<feature type="compositionally biased region" description="Polar residues" evidence="2">
    <location>
        <begin position="381"/>
        <end position="390"/>
    </location>
</feature>
<dbReference type="InterPro" id="IPR035974">
    <property type="entry name" value="Rap/Ran-GAP_sf"/>
</dbReference>
<dbReference type="InterPro" id="IPR000331">
    <property type="entry name" value="Rap/Ran_GAP_dom"/>
</dbReference>
<keyword evidence="1" id="KW-0343">GTPase activation</keyword>
<protein>
    <submittedName>
        <fullName evidence="4">Ral GTPase-activating protein subunit beta</fullName>
    </submittedName>
</protein>
<dbReference type="PANTHER" id="PTHR21344">
    <property type="entry name" value="RAL GTPASE-ACTIVATING PROTEIN SUBUNIT BETA"/>
    <property type="match status" value="1"/>
</dbReference>
<name>A0A0V1LMH4_9BILA</name>
<dbReference type="Gene3D" id="3.40.50.11210">
    <property type="entry name" value="Rap/Ran-GAP"/>
    <property type="match status" value="1"/>
</dbReference>
<accession>A0A0V1LMH4</accession>
<evidence type="ECO:0000259" key="3">
    <source>
        <dbReference type="PROSITE" id="PS50085"/>
    </source>
</evidence>
<dbReference type="PROSITE" id="PS50085">
    <property type="entry name" value="RAPGAP"/>
    <property type="match status" value="1"/>
</dbReference>
<dbReference type="InterPro" id="IPR039930">
    <property type="entry name" value="RALGAPB"/>
</dbReference>
<evidence type="ECO:0000313" key="4">
    <source>
        <dbReference type="EMBL" id="KRZ60678.1"/>
    </source>
</evidence>
<proteinExistence type="predicted"/>
<dbReference type="PANTHER" id="PTHR21344:SF1">
    <property type="entry name" value="RAL GTPASE-ACTIVATING PROTEIN SUBUNIT BETA"/>
    <property type="match status" value="1"/>
</dbReference>
<feature type="region of interest" description="Disordered" evidence="2">
    <location>
        <begin position="371"/>
        <end position="390"/>
    </location>
</feature>
<evidence type="ECO:0000256" key="2">
    <source>
        <dbReference type="SAM" id="MobiDB-lite"/>
    </source>
</evidence>
<dbReference type="Pfam" id="PF20412">
    <property type="entry name" value="RALGAPB_N"/>
    <property type="match status" value="1"/>
</dbReference>
<feature type="domain" description="Rap-GAP" evidence="3">
    <location>
        <begin position="1003"/>
        <end position="1272"/>
    </location>
</feature>
<keyword evidence="5" id="KW-1185">Reference proteome</keyword>
<reference evidence="4 5" key="1">
    <citation type="submission" date="2015-05" db="EMBL/GenBank/DDBJ databases">
        <title>Evolution of Trichinella species and genotypes.</title>
        <authorList>
            <person name="Korhonen P.K."/>
            <person name="Edoardo P."/>
            <person name="Giuseppe L.R."/>
            <person name="Gasser R.B."/>
        </authorList>
    </citation>
    <scope>NUCLEOTIDE SEQUENCE [LARGE SCALE GENOMIC DNA]</scope>
    <source>
        <strain evidence="4">ISS10</strain>
    </source>
</reference>
<dbReference type="SUPFAM" id="SSF111347">
    <property type="entry name" value="Rap/Ran-GAP"/>
    <property type="match status" value="1"/>
</dbReference>